<name>A0A7G5MV15_9FIRM</name>
<dbReference type="CDD" id="cd00082">
    <property type="entry name" value="HisKA"/>
    <property type="match status" value="1"/>
</dbReference>
<evidence type="ECO:0000256" key="7">
    <source>
        <dbReference type="ARBA" id="ARBA00022777"/>
    </source>
</evidence>
<feature type="domain" description="HAMP" evidence="14">
    <location>
        <begin position="147"/>
        <end position="200"/>
    </location>
</feature>
<accession>A0A7G5MV15</accession>
<dbReference type="AlphaFoldDB" id="A0A7G5MV15"/>
<dbReference type="SMART" id="SM00388">
    <property type="entry name" value="HisKA"/>
    <property type="match status" value="1"/>
</dbReference>
<feature type="compositionally biased region" description="Polar residues" evidence="11">
    <location>
        <begin position="79"/>
        <end position="103"/>
    </location>
</feature>
<sequence>MMKKVTIRKKNTLQLQITGIVGLILLTACLLLTANSLFSAHNYYDSLLEAGLIERETYVSDTTPPVAYDSDITHDSDMESGTNPGYSSDPYSASDPQYGSDSGYSADMGYDPDMTYQDVSSRFSRQSVVFMVVIVLFALAATYWAVGKMLRPLKRLIHSVQTTDDYNLDHRVDSTGAQGEVLVLNEAYNDMLKRLEEAFLIQKSFAANAAHELKTPLAVIKSSLQVLEMMPAPKVEDYREFMDDTDKSLNRIIKTVEGLLALANLAEVPVQQKVELSSLLEQAVQELSLKASAAEVEVHFQNDTPLFTKGSPDLLYRAFYNLIENAVKYNLPGGKVLITLKKENGKACIRIKDNGIGIEADALPHIYEPFYRADQSRSQKIPGSGLGLAVVKMITEKHKGEIKTESEPGKGAAFTILLDLSLSPTA</sequence>
<evidence type="ECO:0000256" key="11">
    <source>
        <dbReference type="SAM" id="MobiDB-lite"/>
    </source>
</evidence>
<evidence type="ECO:0000256" key="12">
    <source>
        <dbReference type="SAM" id="Phobius"/>
    </source>
</evidence>
<reference evidence="15 16" key="1">
    <citation type="submission" date="2019-04" db="EMBL/GenBank/DDBJ databases">
        <authorList>
            <person name="Schori C."/>
            <person name="Ahrens C."/>
        </authorList>
    </citation>
    <scope>NUCLEOTIDE SEQUENCE [LARGE SCALE GENOMIC DNA]</scope>
    <source>
        <strain evidence="15 16">DSM 2950</strain>
    </source>
</reference>
<dbReference type="SMART" id="SM00304">
    <property type="entry name" value="HAMP"/>
    <property type="match status" value="1"/>
</dbReference>
<dbReference type="SUPFAM" id="SSF55874">
    <property type="entry name" value="ATPase domain of HSP90 chaperone/DNA topoisomerase II/histidine kinase"/>
    <property type="match status" value="1"/>
</dbReference>
<evidence type="ECO:0000256" key="10">
    <source>
        <dbReference type="ARBA" id="ARBA00023136"/>
    </source>
</evidence>
<organism evidence="15 16">
    <name type="scientific">Blautia producta</name>
    <dbReference type="NCBI Taxonomy" id="33035"/>
    <lineage>
        <taxon>Bacteria</taxon>
        <taxon>Bacillati</taxon>
        <taxon>Bacillota</taxon>
        <taxon>Clostridia</taxon>
        <taxon>Lachnospirales</taxon>
        <taxon>Lachnospiraceae</taxon>
        <taxon>Blautia</taxon>
    </lineage>
</organism>
<evidence type="ECO:0000256" key="5">
    <source>
        <dbReference type="ARBA" id="ARBA00022679"/>
    </source>
</evidence>
<feature type="transmembrane region" description="Helical" evidence="12">
    <location>
        <begin position="12"/>
        <end position="38"/>
    </location>
</feature>
<keyword evidence="8 12" id="KW-1133">Transmembrane helix</keyword>
<keyword evidence="9" id="KW-0902">Two-component regulatory system</keyword>
<dbReference type="PROSITE" id="PS50109">
    <property type="entry name" value="HIS_KIN"/>
    <property type="match status" value="1"/>
</dbReference>
<evidence type="ECO:0000256" key="1">
    <source>
        <dbReference type="ARBA" id="ARBA00000085"/>
    </source>
</evidence>
<keyword evidence="7 15" id="KW-0418">Kinase</keyword>
<evidence type="ECO:0000256" key="6">
    <source>
        <dbReference type="ARBA" id="ARBA00022692"/>
    </source>
</evidence>
<proteinExistence type="predicted"/>
<dbReference type="Gene3D" id="3.30.565.10">
    <property type="entry name" value="Histidine kinase-like ATPase, C-terminal domain"/>
    <property type="match status" value="1"/>
</dbReference>
<evidence type="ECO:0000256" key="8">
    <source>
        <dbReference type="ARBA" id="ARBA00022989"/>
    </source>
</evidence>
<feature type="domain" description="Histidine kinase" evidence="13">
    <location>
        <begin position="208"/>
        <end position="422"/>
    </location>
</feature>
<dbReference type="PANTHER" id="PTHR45436:SF5">
    <property type="entry name" value="SENSOR HISTIDINE KINASE TRCS"/>
    <property type="match status" value="1"/>
</dbReference>
<feature type="region of interest" description="Disordered" evidence="11">
    <location>
        <begin position="69"/>
        <end position="104"/>
    </location>
</feature>
<dbReference type="CDD" id="cd00075">
    <property type="entry name" value="HATPase"/>
    <property type="match status" value="1"/>
</dbReference>
<gene>
    <name evidence="15" type="ORF">E5259_13130</name>
</gene>
<dbReference type="SUPFAM" id="SSF47384">
    <property type="entry name" value="Homodimeric domain of signal transducing histidine kinase"/>
    <property type="match status" value="1"/>
</dbReference>
<dbReference type="PROSITE" id="PS50885">
    <property type="entry name" value="HAMP"/>
    <property type="match status" value="1"/>
</dbReference>
<dbReference type="InterPro" id="IPR036097">
    <property type="entry name" value="HisK_dim/P_sf"/>
</dbReference>
<dbReference type="InterPro" id="IPR004358">
    <property type="entry name" value="Sig_transdc_His_kin-like_C"/>
</dbReference>
<dbReference type="GO" id="GO:0005886">
    <property type="term" value="C:plasma membrane"/>
    <property type="evidence" value="ECO:0007669"/>
    <property type="project" value="TreeGrafter"/>
</dbReference>
<protein>
    <recommendedName>
        <fullName evidence="3">histidine kinase</fullName>
        <ecNumber evidence="3">2.7.13.3</ecNumber>
    </recommendedName>
</protein>
<evidence type="ECO:0000256" key="4">
    <source>
        <dbReference type="ARBA" id="ARBA00022553"/>
    </source>
</evidence>
<dbReference type="GO" id="GO:0000155">
    <property type="term" value="F:phosphorelay sensor kinase activity"/>
    <property type="evidence" value="ECO:0007669"/>
    <property type="project" value="InterPro"/>
</dbReference>
<dbReference type="Proteomes" id="UP000515789">
    <property type="component" value="Chromosome"/>
</dbReference>
<dbReference type="SMART" id="SM00387">
    <property type="entry name" value="HATPase_c"/>
    <property type="match status" value="1"/>
</dbReference>
<evidence type="ECO:0000313" key="15">
    <source>
        <dbReference type="EMBL" id="QMW78458.1"/>
    </source>
</evidence>
<dbReference type="FunFam" id="3.30.565.10:FF:000006">
    <property type="entry name" value="Sensor histidine kinase WalK"/>
    <property type="match status" value="1"/>
</dbReference>
<dbReference type="InterPro" id="IPR003660">
    <property type="entry name" value="HAMP_dom"/>
</dbReference>
<keyword evidence="5" id="KW-0808">Transferase</keyword>
<dbReference type="Pfam" id="PF02518">
    <property type="entry name" value="HATPase_c"/>
    <property type="match status" value="1"/>
</dbReference>
<evidence type="ECO:0000259" key="13">
    <source>
        <dbReference type="PROSITE" id="PS50109"/>
    </source>
</evidence>
<dbReference type="Gene3D" id="6.10.340.10">
    <property type="match status" value="1"/>
</dbReference>
<dbReference type="EC" id="2.7.13.3" evidence="3"/>
<comment type="subcellular location">
    <subcellularLocation>
        <location evidence="2">Membrane</location>
    </subcellularLocation>
</comment>
<dbReference type="Pfam" id="PF00512">
    <property type="entry name" value="HisKA"/>
    <property type="match status" value="1"/>
</dbReference>
<dbReference type="InterPro" id="IPR003594">
    <property type="entry name" value="HATPase_dom"/>
</dbReference>
<evidence type="ECO:0000313" key="16">
    <source>
        <dbReference type="Proteomes" id="UP000515789"/>
    </source>
</evidence>
<dbReference type="PRINTS" id="PR00344">
    <property type="entry name" value="BCTRLSENSOR"/>
</dbReference>
<dbReference type="PROSITE" id="PS51257">
    <property type="entry name" value="PROKAR_LIPOPROTEIN"/>
    <property type="match status" value="1"/>
</dbReference>
<dbReference type="InterPro" id="IPR003661">
    <property type="entry name" value="HisK_dim/P_dom"/>
</dbReference>
<feature type="transmembrane region" description="Helical" evidence="12">
    <location>
        <begin position="128"/>
        <end position="146"/>
    </location>
</feature>
<keyword evidence="6 12" id="KW-0812">Transmembrane</keyword>
<dbReference type="EMBL" id="CP039126">
    <property type="protein sequence ID" value="QMW78458.1"/>
    <property type="molecule type" value="Genomic_DNA"/>
</dbReference>
<evidence type="ECO:0000256" key="3">
    <source>
        <dbReference type="ARBA" id="ARBA00012438"/>
    </source>
</evidence>
<dbReference type="InterPro" id="IPR036890">
    <property type="entry name" value="HATPase_C_sf"/>
</dbReference>
<keyword evidence="4" id="KW-0597">Phosphoprotein</keyword>
<evidence type="ECO:0000259" key="14">
    <source>
        <dbReference type="PROSITE" id="PS50885"/>
    </source>
</evidence>
<comment type="catalytic activity">
    <reaction evidence="1">
        <text>ATP + protein L-histidine = ADP + protein N-phospho-L-histidine.</text>
        <dbReference type="EC" id="2.7.13.3"/>
    </reaction>
</comment>
<evidence type="ECO:0000256" key="9">
    <source>
        <dbReference type="ARBA" id="ARBA00023012"/>
    </source>
</evidence>
<dbReference type="InterPro" id="IPR050428">
    <property type="entry name" value="TCS_sensor_his_kinase"/>
</dbReference>
<dbReference type="PANTHER" id="PTHR45436">
    <property type="entry name" value="SENSOR HISTIDINE KINASE YKOH"/>
    <property type="match status" value="1"/>
</dbReference>
<keyword evidence="10 12" id="KW-0472">Membrane</keyword>
<dbReference type="Gene3D" id="1.10.287.130">
    <property type="match status" value="1"/>
</dbReference>
<evidence type="ECO:0000256" key="2">
    <source>
        <dbReference type="ARBA" id="ARBA00004370"/>
    </source>
</evidence>
<dbReference type="InterPro" id="IPR005467">
    <property type="entry name" value="His_kinase_dom"/>
</dbReference>